<feature type="transmembrane region" description="Helical" evidence="6">
    <location>
        <begin position="38"/>
        <end position="62"/>
    </location>
</feature>
<dbReference type="InterPro" id="IPR051461">
    <property type="entry name" value="UPF0750_membrane"/>
</dbReference>
<comment type="caution">
    <text evidence="8">The sequence shown here is derived from an EMBL/GenBank/DDBJ whole genome shotgun (WGS) entry which is preliminary data.</text>
</comment>
<feature type="domain" description="DUF2179" evidence="7">
    <location>
        <begin position="235"/>
        <end position="275"/>
    </location>
</feature>
<dbReference type="PANTHER" id="PTHR33545:SF3">
    <property type="entry name" value="UPF0750 MEMBRANE PROTEIN YQFU"/>
    <property type="match status" value="1"/>
</dbReference>
<proteinExistence type="predicted"/>
<dbReference type="Pfam" id="PF10035">
    <property type="entry name" value="DUF2179"/>
    <property type="match status" value="1"/>
</dbReference>
<evidence type="ECO:0000256" key="2">
    <source>
        <dbReference type="ARBA" id="ARBA00022475"/>
    </source>
</evidence>
<evidence type="ECO:0000256" key="3">
    <source>
        <dbReference type="ARBA" id="ARBA00022692"/>
    </source>
</evidence>
<comment type="subcellular location">
    <subcellularLocation>
        <location evidence="1">Cell membrane</location>
        <topology evidence="1">Multi-pass membrane protein</topology>
    </subcellularLocation>
</comment>
<evidence type="ECO:0000313" key="8">
    <source>
        <dbReference type="EMBL" id="CAL2102008.1"/>
    </source>
</evidence>
<evidence type="ECO:0000259" key="7">
    <source>
        <dbReference type="Pfam" id="PF10035"/>
    </source>
</evidence>
<dbReference type="InterPro" id="IPR015867">
    <property type="entry name" value="N-reg_PII/ATP_PRibTrfase_C"/>
</dbReference>
<dbReference type="EMBL" id="CAXJIO010000010">
    <property type="protein sequence ID" value="CAL2102008.1"/>
    <property type="molecule type" value="Genomic_DNA"/>
</dbReference>
<dbReference type="PANTHER" id="PTHR33545">
    <property type="entry name" value="UPF0750 MEMBRANE PROTEIN YITT-RELATED"/>
    <property type="match status" value="1"/>
</dbReference>
<keyword evidence="2" id="KW-1003">Cell membrane</keyword>
<name>A0ABM9P9B0_9FLAO</name>
<keyword evidence="9" id="KW-1185">Reference proteome</keyword>
<dbReference type="InterPro" id="IPR019264">
    <property type="entry name" value="DUF2179"/>
</dbReference>
<protein>
    <submittedName>
        <fullName evidence="8">Uncharacterized membrane-anchored protein YitT, contains DUF161 and DUF2179 domains</fullName>
    </submittedName>
</protein>
<dbReference type="RefSeq" id="WP_348714672.1">
    <property type="nucleotide sequence ID" value="NZ_CAXJIO010000010.1"/>
</dbReference>
<gene>
    <name evidence="8" type="ORF">T190423A01A_10571</name>
</gene>
<dbReference type="PIRSF" id="PIRSF006483">
    <property type="entry name" value="Membrane_protein_YitT"/>
    <property type="match status" value="1"/>
</dbReference>
<sequence>MKKEVLNYSFIIIGCLLMAFGVVGFLSPNKVAMGGTGGLAIIFNYLFSLPIGVLFALINIPLLIISIRFLGKYFALKSTVAIITVSIFIDVISEYIGLPALSKEPLLATLYGGIAVGLGIGFIFKGGGSAGGGTIIARIITSKTSLKTGTVILILDAIVVVCTAIVFNNVELALWSMISIFITTKMIDVVLSGRPNGRVVHISSANNLEPLGKLINEKIGVNGTLVAGNNLSLSNDKYIIFVTVPVNRLNALKQLVYAEDKKAKMMVMDATEMLGTKFLE</sequence>
<evidence type="ECO:0000256" key="6">
    <source>
        <dbReference type="SAM" id="Phobius"/>
    </source>
</evidence>
<evidence type="ECO:0000256" key="1">
    <source>
        <dbReference type="ARBA" id="ARBA00004651"/>
    </source>
</evidence>
<keyword evidence="3 6" id="KW-0812">Transmembrane</keyword>
<evidence type="ECO:0000313" key="9">
    <source>
        <dbReference type="Proteomes" id="UP001497527"/>
    </source>
</evidence>
<reference evidence="8 9" key="1">
    <citation type="submission" date="2024-05" db="EMBL/GenBank/DDBJ databases">
        <authorList>
            <person name="Duchaud E."/>
        </authorList>
    </citation>
    <scope>NUCLEOTIDE SEQUENCE [LARGE SCALE GENOMIC DNA]</scope>
    <source>
        <strain evidence="8">Ena-SAMPLE-TAB-13-05-2024-13:56:06:370-140308</strain>
    </source>
</reference>
<accession>A0ABM9P9B0</accession>
<feature type="transmembrane region" description="Helical" evidence="6">
    <location>
        <begin position="105"/>
        <end position="124"/>
    </location>
</feature>
<keyword evidence="4 6" id="KW-1133">Transmembrane helix</keyword>
<dbReference type="Pfam" id="PF02588">
    <property type="entry name" value="YitT_membrane"/>
    <property type="match status" value="1"/>
</dbReference>
<dbReference type="PROSITE" id="PS51257">
    <property type="entry name" value="PROKAR_LIPOPROTEIN"/>
    <property type="match status" value="1"/>
</dbReference>
<organism evidence="8 9">
    <name type="scientific">Tenacibaculum polynesiense</name>
    <dbReference type="NCBI Taxonomy" id="3137857"/>
    <lineage>
        <taxon>Bacteria</taxon>
        <taxon>Pseudomonadati</taxon>
        <taxon>Bacteroidota</taxon>
        <taxon>Flavobacteriia</taxon>
        <taxon>Flavobacteriales</taxon>
        <taxon>Flavobacteriaceae</taxon>
        <taxon>Tenacibaculum</taxon>
    </lineage>
</organism>
<evidence type="ECO:0000256" key="5">
    <source>
        <dbReference type="ARBA" id="ARBA00023136"/>
    </source>
</evidence>
<evidence type="ECO:0000256" key="4">
    <source>
        <dbReference type="ARBA" id="ARBA00022989"/>
    </source>
</evidence>
<feature type="transmembrane region" description="Helical" evidence="6">
    <location>
        <begin position="145"/>
        <end position="167"/>
    </location>
</feature>
<dbReference type="Gene3D" id="3.30.70.120">
    <property type="match status" value="1"/>
</dbReference>
<feature type="transmembrane region" description="Helical" evidence="6">
    <location>
        <begin position="5"/>
        <end position="26"/>
    </location>
</feature>
<dbReference type="InterPro" id="IPR003740">
    <property type="entry name" value="YitT"/>
</dbReference>
<feature type="transmembrane region" description="Helical" evidence="6">
    <location>
        <begin position="74"/>
        <end position="93"/>
    </location>
</feature>
<dbReference type="Proteomes" id="UP001497527">
    <property type="component" value="Unassembled WGS sequence"/>
</dbReference>
<keyword evidence="5 6" id="KW-0472">Membrane</keyword>